<dbReference type="InterPro" id="IPR035897">
    <property type="entry name" value="Toll_tir_struct_dom_sf"/>
</dbReference>
<evidence type="ECO:0000313" key="4">
    <source>
        <dbReference type="Proteomes" id="UP000000268"/>
    </source>
</evidence>
<dbReference type="KEGG" id="amr:AM1_4988"/>
<dbReference type="OrthoDB" id="5522963at2"/>
<dbReference type="InterPro" id="IPR000157">
    <property type="entry name" value="TIR_dom"/>
</dbReference>
<evidence type="ECO:0000313" key="3">
    <source>
        <dbReference type="EMBL" id="ABW29956.1"/>
    </source>
</evidence>
<sequence>MRKILILAANPKNTNQLRLDEEVREIQEGLQRSRSRDQFEIVSRWAVRPSDLRRALLDYEPQIVHFCGHGAGAEGLALENNAGQIKLVTGKALGGLFKLVQANVECVLLNACYSEAQSKAIHKYISYVIGMSNAIGDRAAIEFAVGFYDGLGADRSYEDAFEFGLSAIALEGIDETATPKLKSPGPGSSPNSVQRINPSSAQKPESENKTANNPLSGEGKARIFISYKRDAVPDEQLALAIYQHLGQSHEVFIDQSMAVGTKWAEKIERELRQSDFLITLLSASAVGSEMVQGEVETANRLGSELGKPAILPVRVNYREPFTYPLSAYLNPINWAFWEQSEDTPQLLAELERAIAGESLSIASDRAKQDLVQLPTADKAEIPQPLPSAQPPTLEMPEGSMDPESQFYVERQGDQIALAAIQRQGVTVTIKGPRQMGKSSLLLKTVDQAIQADKRVAYIDFQLFDDAALGDADRFYQQFCLTITEQLELPNRIEDFWQDELGNNQRCTRYMQTYVLRELKHPFVLAMDEVDRIFDRKFRSDFFAMLRNWHNNRGLPLPAMKVWKQFDLVLVTATEPYHLIADLHQSPFNVGEVISLKDFTAAQVADLNQRHGSPLTAEQERALFALLNGHPYLIRKALYLVASGQKSMDQVLAKADRDDGPFGDHLRYHLFRIYDRPELVQGMLGAVQKNRCEDERIVRLLCAAGLIRQEGKAELPRCQLYGDYFKAHLE</sequence>
<dbReference type="STRING" id="329726.AM1_4988"/>
<feature type="compositionally biased region" description="Polar residues" evidence="1">
    <location>
        <begin position="191"/>
        <end position="215"/>
    </location>
</feature>
<dbReference type="PROSITE" id="PS50104">
    <property type="entry name" value="TIR"/>
    <property type="match status" value="1"/>
</dbReference>
<dbReference type="Gene3D" id="3.40.50.300">
    <property type="entry name" value="P-loop containing nucleotide triphosphate hydrolases"/>
    <property type="match status" value="1"/>
</dbReference>
<dbReference type="Pfam" id="PF12770">
    <property type="entry name" value="CHAT"/>
    <property type="match status" value="1"/>
</dbReference>
<dbReference type="Pfam" id="PF14516">
    <property type="entry name" value="AAA_35"/>
    <property type="match status" value="1"/>
</dbReference>
<evidence type="ECO:0000256" key="1">
    <source>
        <dbReference type="SAM" id="MobiDB-lite"/>
    </source>
</evidence>
<dbReference type="AlphaFoldDB" id="B0C5U4"/>
<dbReference type="GO" id="GO:0007165">
    <property type="term" value="P:signal transduction"/>
    <property type="evidence" value="ECO:0007669"/>
    <property type="project" value="InterPro"/>
</dbReference>
<feature type="region of interest" description="Disordered" evidence="1">
    <location>
        <begin position="177"/>
        <end position="215"/>
    </location>
</feature>
<dbReference type="eggNOG" id="COG1672">
    <property type="taxonomic scope" value="Bacteria"/>
</dbReference>
<keyword evidence="4" id="KW-1185">Reference proteome</keyword>
<dbReference type="InterPro" id="IPR024983">
    <property type="entry name" value="CHAT_dom"/>
</dbReference>
<organism evidence="3 4">
    <name type="scientific">Acaryochloris marina (strain MBIC 11017)</name>
    <dbReference type="NCBI Taxonomy" id="329726"/>
    <lineage>
        <taxon>Bacteria</taxon>
        <taxon>Bacillati</taxon>
        <taxon>Cyanobacteriota</taxon>
        <taxon>Cyanophyceae</taxon>
        <taxon>Acaryochloridales</taxon>
        <taxon>Acaryochloridaceae</taxon>
        <taxon>Acaryochloris</taxon>
    </lineage>
</organism>
<dbReference type="SUPFAM" id="SSF52540">
    <property type="entry name" value="P-loop containing nucleoside triphosphate hydrolases"/>
    <property type="match status" value="1"/>
</dbReference>
<name>B0C5U4_ACAM1</name>
<dbReference type="Pfam" id="PF13676">
    <property type="entry name" value="TIR_2"/>
    <property type="match status" value="1"/>
</dbReference>
<dbReference type="HOGENOM" id="CLU_021307_0_0_3"/>
<dbReference type="SUPFAM" id="SSF52200">
    <property type="entry name" value="Toll/Interleukin receptor TIR domain"/>
    <property type="match status" value="1"/>
</dbReference>
<dbReference type="RefSeq" id="WP_012165228.1">
    <property type="nucleotide sequence ID" value="NC_009925.1"/>
</dbReference>
<protein>
    <recommendedName>
        <fullName evidence="2">TIR domain-containing protein</fullName>
    </recommendedName>
</protein>
<evidence type="ECO:0000259" key="2">
    <source>
        <dbReference type="PROSITE" id="PS50104"/>
    </source>
</evidence>
<dbReference type="Gene3D" id="3.40.50.10140">
    <property type="entry name" value="Toll/interleukin-1 receptor homology (TIR) domain"/>
    <property type="match status" value="1"/>
</dbReference>
<dbReference type="EMBL" id="CP000828">
    <property type="protein sequence ID" value="ABW29956.1"/>
    <property type="molecule type" value="Genomic_DNA"/>
</dbReference>
<accession>B0C5U4</accession>
<reference evidence="3 4" key="1">
    <citation type="journal article" date="2008" name="Proc. Natl. Acad. Sci. U.S.A.">
        <title>Niche adaptation and genome expansion in the chlorophyll d-producing cyanobacterium Acaryochloris marina.</title>
        <authorList>
            <person name="Swingley W.D."/>
            <person name="Chen M."/>
            <person name="Cheung P.C."/>
            <person name="Conrad A.L."/>
            <person name="Dejesa L.C."/>
            <person name="Hao J."/>
            <person name="Honchak B.M."/>
            <person name="Karbach L.E."/>
            <person name="Kurdoglu A."/>
            <person name="Lahiri S."/>
            <person name="Mastrian S.D."/>
            <person name="Miyashita H."/>
            <person name="Page L."/>
            <person name="Ramakrishna P."/>
            <person name="Satoh S."/>
            <person name="Sattley W.M."/>
            <person name="Shimada Y."/>
            <person name="Taylor H.L."/>
            <person name="Tomo T."/>
            <person name="Tsuchiya T."/>
            <person name="Wang Z.T."/>
            <person name="Raymond J."/>
            <person name="Mimuro M."/>
            <person name="Blankenship R.E."/>
            <person name="Touchman J.W."/>
        </authorList>
    </citation>
    <scope>NUCLEOTIDE SEQUENCE [LARGE SCALE GENOMIC DNA]</scope>
    <source>
        <strain evidence="4">MBIC 11017</strain>
    </source>
</reference>
<feature type="domain" description="TIR" evidence="2">
    <location>
        <begin position="219"/>
        <end position="358"/>
    </location>
</feature>
<proteinExistence type="predicted"/>
<dbReference type="InterPro" id="IPR027417">
    <property type="entry name" value="P-loop_NTPase"/>
</dbReference>
<dbReference type="Proteomes" id="UP000000268">
    <property type="component" value="Chromosome"/>
</dbReference>
<feature type="region of interest" description="Disordered" evidence="1">
    <location>
        <begin position="380"/>
        <end position="399"/>
    </location>
</feature>
<gene>
    <name evidence="3" type="ordered locus">AM1_4988</name>
</gene>